<evidence type="ECO:0000256" key="3">
    <source>
        <dbReference type="ARBA" id="ARBA00022737"/>
    </source>
</evidence>
<keyword evidence="12" id="KW-1185">Reference proteome</keyword>
<dbReference type="AlphaFoldDB" id="A0A0E0Q181"/>
<dbReference type="OMA" id="HYHLEND"/>
<feature type="domain" description="Disease resistance R13L4/SHOC-2-like LRR" evidence="10">
    <location>
        <begin position="574"/>
        <end position="927"/>
    </location>
</feature>
<dbReference type="Gramene" id="ORUFI06G25480.3">
    <property type="protein sequence ID" value="ORUFI06G25480.3"/>
    <property type="gene ID" value="ORUFI06G25480"/>
</dbReference>
<evidence type="ECO:0000259" key="10">
    <source>
        <dbReference type="Pfam" id="PF23598"/>
    </source>
</evidence>
<evidence type="ECO:0000256" key="4">
    <source>
        <dbReference type="ARBA" id="ARBA00022741"/>
    </source>
</evidence>
<feature type="domain" description="NB-ARC" evidence="8">
    <location>
        <begin position="181"/>
        <end position="357"/>
    </location>
</feature>
<dbReference type="InterPro" id="IPR027417">
    <property type="entry name" value="P-loop_NTPase"/>
</dbReference>
<evidence type="ECO:0000313" key="11">
    <source>
        <dbReference type="EnsemblPlants" id="ORUFI06G25480.3"/>
    </source>
</evidence>
<dbReference type="PANTHER" id="PTHR23155:SF1233">
    <property type="entry name" value="DISEASE RESISTANCE PROTEIN RGA4"/>
    <property type="match status" value="1"/>
</dbReference>
<dbReference type="Proteomes" id="UP000008022">
    <property type="component" value="Unassembled WGS sequence"/>
</dbReference>
<evidence type="ECO:0000256" key="6">
    <source>
        <dbReference type="ARBA" id="ARBA00023054"/>
    </source>
</evidence>
<evidence type="ECO:0008006" key="13">
    <source>
        <dbReference type="Google" id="ProtNLM"/>
    </source>
</evidence>
<protein>
    <recommendedName>
        <fullName evidence="13">NB-ARC domain-containing protein</fullName>
    </recommendedName>
</protein>
<sequence length="1049" mass="118379">MEAALVSGLIRVSMPKLISMSGGKYKLYKDFKRDMKFLVRELDMINAAISDVQAGGDHRGAVLQVTVEELRDFAHAIEDCIDKIMYRATRKQQSSMLDRSIGFPKTVYTKLQLAHEMQRLKKQAEEAKKRTERYTIAIAQPSPATHGEEFSDPRIINANLIGVEVPLLDLREQLAEAEGGEGKLKVISIVGFSGSGKTALAAKLYNQETGNNLTESNFYKHAWVCATHKNPKEILADLHQKLLSLKERNDANSCQGRMEVDITNIGQLCVAIKEQLENKRYLIVIDDIRAEDHWSEIKAAFPAFQNVSSRIVVTTTIHSVATACSLSNDYQGYVLKMSRLSEDCSKQLFDEKACPKNYSQYKQPDSAAILKKCDGQPLALVRFGEYLRTNDWPTCNDICRLIQNYLGKKSCETMQRIMINNYTSLPDHALKVCFLYFCMFPFDHPISRKSLLCRWLAEGFLESLPPDSKLNAPDSNLNAAVAFDALVDRNIIHPINVSNNCNIKTCKTYGMMHEFLLHKAISENFVTLFCDKKFEPLWSGGRKKFEPKYVRRLSVHGNTAIDGDSSKIIDLSLVRSLTIFGKVDESVLDFSKYKLLRVLDLEKCDNLKNGHLKGIWNLLLLKYLNLGGKVTELASDIAQLKYLEALDLRRTEVDTVEVPVEVFQLPCLIHLFGKVKLRVPDKVQQKTEASEFLAKHNSKLETLAGFFTDGSDWYLHLMGFMNKLRKVKIWCKSSAGSTDMPDLKKAIQQFILDEEETDIGARTLSLHFIECSANFLNSLKGRFYLTSLKLHGNIPNLREFFSSLRGLVELCISSSNNCTMTTDVLEALSTLSDLKYLKLIAYEFDKFTIDDTMFPNLLRLCVELQCPTPTFPSIEHGALQYVDTLQVLCKDLNGPSDIRIERLINLKEVTIRGKVARETRNQWEKAGKEHPMRPKLLFPDSVHTAEYDPMDYCTASEQSQIVTTGSLVLSGEPEQEMGIETALNHGSESYSSVPKKQKICADQSGSNDYMDLAISDISHENVYHHPHTDSANTLYQEKVNTGPAAAKCD</sequence>
<dbReference type="EnsemblPlants" id="ORUFI06G25480.3">
    <property type="protein sequence ID" value="ORUFI06G25480.3"/>
    <property type="gene ID" value="ORUFI06G25480"/>
</dbReference>
<evidence type="ECO:0000256" key="1">
    <source>
        <dbReference type="ARBA" id="ARBA00008894"/>
    </source>
</evidence>
<dbReference type="GO" id="GO:0098542">
    <property type="term" value="P:defense response to other organism"/>
    <property type="evidence" value="ECO:0007669"/>
    <property type="project" value="TreeGrafter"/>
</dbReference>
<dbReference type="InterPro" id="IPR041118">
    <property type="entry name" value="Rx_N"/>
</dbReference>
<dbReference type="eggNOG" id="KOG4658">
    <property type="taxonomic scope" value="Eukaryota"/>
</dbReference>
<reference evidence="11" key="2">
    <citation type="submission" date="2015-06" db="UniProtKB">
        <authorList>
            <consortium name="EnsemblPlants"/>
        </authorList>
    </citation>
    <scope>IDENTIFICATION</scope>
</reference>
<dbReference type="PANTHER" id="PTHR23155">
    <property type="entry name" value="DISEASE RESISTANCE PROTEIN RP"/>
    <property type="match status" value="1"/>
</dbReference>
<dbReference type="STRING" id="4529.A0A0E0Q181"/>
<dbReference type="Gene3D" id="1.20.5.4130">
    <property type="match status" value="1"/>
</dbReference>
<dbReference type="PRINTS" id="PR00364">
    <property type="entry name" value="DISEASERSIST"/>
</dbReference>
<dbReference type="Pfam" id="PF00931">
    <property type="entry name" value="NB-ARC"/>
    <property type="match status" value="1"/>
</dbReference>
<comment type="similarity">
    <text evidence="1">Belongs to the disease resistance NB-LRR family.</text>
</comment>
<dbReference type="InterPro" id="IPR036388">
    <property type="entry name" value="WH-like_DNA-bd_sf"/>
</dbReference>
<evidence type="ECO:0000313" key="12">
    <source>
        <dbReference type="Proteomes" id="UP000008022"/>
    </source>
</evidence>
<dbReference type="InterPro" id="IPR042197">
    <property type="entry name" value="Apaf_helical"/>
</dbReference>
<evidence type="ECO:0000259" key="8">
    <source>
        <dbReference type="Pfam" id="PF00931"/>
    </source>
</evidence>
<accession>A0A0E0Q181</accession>
<keyword evidence="5" id="KW-0611">Plant defense</keyword>
<dbReference type="Gene3D" id="3.40.50.300">
    <property type="entry name" value="P-loop containing nucleotide triphosphate hydrolases"/>
    <property type="match status" value="1"/>
</dbReference>
<dbReference type="InterPro" id="IPR055414">
    <property type="entry name" value="LRR_R13L4/SHOC2-like"/>
</dbReference>
<dbReference type="InterPro" id="IPR044974">
    <property type="entry name" value="Disease_R_plants"/>
</dbReference>
<keyword evidence="6 7" id="KW-0175">Coiled coil</keyword>
<dbReference type="Pfam" id="PF18052">
    <property type="entry name" value="Rx_N"/>
    <property type="match status" value="1"/>
</dbReference>
<reference evidence="12" key="1">
    <citation type="submission" date="2013-06" db="EMBL/GenBank/DDBJ databases">
        <authorList>
            <person name="Zhao Q."/>
        </authorList>
    </citation>
    <scope>NUCLEOTIDE SEQUENCE</scope>
    <source>
        <strain evidence="12">cv. W1943</strain>
    </source>
</reference>
<dbReference type="InterPro" id="IPR032675">
    <property type="entry name" value="LRR_dom_sf"/>
</dbReference>
<proteinExistence type="inferred from homology"/>
<dbReference type="InterPro" id="IPR002182">
    <property type="entry name" value="NB-ARC"/>
</dbReference>
<dbReference type="GO" id="GO:0043531">
    <property type="term" value="F:ADP binding"/>
    <property type="evidence" value="ECO:0007669"/>
    <property type="project" value="InterPro"/>
</dbReference>
<dbReference type="Gene3D" id="1.10.8.430">
    <property type="entry name" value="Helical domain of apoptotic protease-activating factors"/>
    <property type="match status" value="1"/>
</dbReference>
<feature type="coiled-coil region" evidence="7">
    <location>
        <begin position="110"/>
        <end position="137"/>
    </location>
</feature>
<keyword evidence="4" id="KW-0547">Nucleotide-binding</keyword>
<evidence type="ECO:0000259" key="9">
    <source>
        <dbReference type="Pfam" id="PF18052"/>
    </source>
</evidence>
<feature type="domain" description="Disease resistance N-terminal" evidence="9">
    <location>
        <begin position="11"/>
        <end position="95"/>
    </location>
</feature>
<dbReference type="Gene3D" id="3.80.10.10">
    <property type="entry name" value="Ribonuclease Inhibitor"/>
    <property type="match status" value="1"/>
</dbReference>
<evidence type="ECO:0000256" key="2">
    <source>
        <dbReference type="ARBA" id="ARBA00022614"/>
    </source>
</evidence>
<keyword evidence="3" id="KW-0677">Repeat</keyword>
<dbReference type="Pfam" id="PF23598">
    <property type="entry name" value="LRR_14"/>
    <property type="match status" value="1"/>
</dbReference>
<evidence type="ECO:0000256" key="7">
    <source>
        <dbReference type="SAM" id="Coils"/>
    </source>
</evidence>
<dbReference type="SUPFAM" id="SSF52058">
    <property type="entry name" value="L domain-like"/>
    <property type="match status" value="1"/>
</dbReference>
<dbReference type="Gene3D" id="1.10.10.10">
    <property type="entry name" value="Winged helix-like DNA-binding domain superfamily/Winged helix DNA-binding domain"/>
    <property type="match status" value="1"/>
</dbReference>
<evidence type="ECO:0000256" key="5">
    <source>
        <dbReference type="ARBA" id="ARBA00022821"/>
    </source>
</evidence>
<organism evidence="11 12">
    <name type="scientific">Oryza rufipogon</name>
    <name type="common">Brownbeard rice</name>
    <name type="synonym">Asian wild rice</name>
    <dbReference type="NCBI Taxonomy" id="4529"/>
    <lineage>
        <taxon>Eukaryota</taxon>
        <taxon>Viridiplantae</taxon>
        <taxon>Streptophyta</taxon>
        <taxon>Embryophyta</taxon>
        <taxon>Tracheophyta</taxon>
        <taxon>Spermatophyta</taxon>
        <taxon>Magnoliopsida</taxon>
        <taxon>Liliopsida</taxon>
        <taxon>Poales</taxon>
        <taxon>Poaceae</taxon>
        <taxon>BOP clade</taxon>
        <taxon>Oryzoideae</taxon>
        <taxon>Oryzeae</taxon>
        <taxon>Oryzinae</taxon>
        <taxon>Oryza</taxon>
    </lineage>
</organism>
<dbReference type="SUPFAM" id="SSF52540">
    <property type="entry name" value="P-loop containing nucleoside triphosphate hydrolases"/>
    <property type="match status" value="1"/>
</dbReference>
<keyword evidence="2" id="KW-0433">Leucine-rich repeat</keyword>
<name>A0A0E0Q181_ORYRU</name>